<name>A0AAD8GHT3_ACIOX</name>
<feature type="region of interest" description="Disordered" evidence="1">
    <location>
        <begin position="1"/>
        <end position="109"/>
    </location>
</feature>
<dbReference type="Proteomes" id="UP001230051">
    <property type="component" value="Unassembled WGS sequence"/>
</dbReference>
<dbReference type="EMBL" id="JAGXEW010000002">
    <property type="protein sequence ID" value="KAK1174872.1"/>
    <property type="molecule type" value="Genomic_DNA"/>
</dbReference>
<gene>
    <name evidence="2" type="ORF">AOXY_G2465</name>
</gene>
<feature type="compositionally biased region" description="Acidic residues" evidence="1">
    <location>
        <begin position="37"/>
        <end position="56"/>
    </location>
</feature>
<proteinExistence type="predicted"/>
<organism evidence="2 3">
    <name type="scientific">Acipenser oxyrinchus oxyrinchus</name>
    <dbReference type="NCBI Taxonomy" id="40147"/>
    <lineage>
        <taxon>Eukaryota</taxon>
        <taxon>Metazoa</taxon>
        <taxon>Chordata</taxon>
        <taxon>Craniata</taxon>
        <taxon>Vertebrata</taxon>
        <taxon>Euteleostomi</taxon>
        <taxon>Actinopterygii</taxon>
        <taxon>Chondrostei</taxon>
        <taxon>Acipenseriformes</taxon>
        <taxon>Acipenseridae</taxon>
        <taxon>Acipenser</taxon>
    </lineage>
</organism>
<evidence type="ECO:0000313" key="2">
    <source>
        <dbReference type="EMBL" id="KAK1174872.1"/>
    </source>
</evidence>
<evidence type="ECO:0000313" key="3">
    <source>
        <dbReference type="Proteomes" id="UP001230051"/>
    </source>
</evidence>
<feature type="compositionally biased region" description="Basic and acidic residues" evidence="1">
    <location>
        <begin position="75"/>
        <end position="101"/>
    </location>
</feature>
<accession>A0AAD8GHT3</accession>
<feature type="compositionally biased region" description="Basic and acidic residues" evidence="1">
    <location>
        <begin position="8"/>
        <end position="36"/>
    </location>
</feature>
<sequence length="139" mass="16066">MLDSDENGNTRDDSRDSEDAYKRNRIKIFEVNHKSDEDDDSSDSETDEDASDDEDNSNEKEQEPEGSDSEDDHEDSEHEDSKEEDGNSSKMDARHYRRGDDGCEDSSDEYVFQDIGDNSYVFSEELLMHGDEPEEFQSW</sequence>
<protein>
    <submittedName>
        <fullName evidence="2">Clumping factor B-like</fullName>
    </submittedName>
</protein>
<keyword evidence="3" id="KW-1185">Reference proteome</keyword>
<comment type="caution">
    <text evidence="2">The sequence shown here is derived from an EMBL/GenBank/DDBJ whole genome shotgun (WGS) entry which is preliminary data.</text>
</comment>
<reference evidence="2" key="1">
    <citation type="submission" date="2022-02" db="EMBL/GenBank/DDBJ databases">
        <title>Atlantic sturgeon de novo genome assembly.</title>
        <authorList>
            <person name="Stock M."/>
            <person name="Klopp C."/>
            <person name="Guiguen Y."/>
            <person name="Cabau C."/>
            <person name="Parinello H."/>
            <person name="Santidrian Yebra-Pimentel E."/>
            <person name="Kuhl H."/>
            <person name="Dirks R.P."/>
            <person name="Guessner J."/>
            <person name="Wuertz S."/>
            <person name="Du K."/>
            <person name="Schartl M."/>
        </authorList>
    </citation>
    <scope>NUCLEOTIDE SEQUENCE</scope>
    <source>
        <strain evidence="2">STURGEONOMICS-FGT-2020</strain>
        <tissue evidence="2">Whole blood</tissue>
    </source>
</reference>
<dbReference type="AlphaFoldDB" id="A0AAD8GHT3"/>
<evidence type="ECO:0000256" key="1">
    <source>
        <dbReference type="SAM" id="MobiDB-lite"/>
    </source>
</evidence>
<feature type="compositionally biased region" description="Acidic residues" evidence="1">
    <location>
        <begin position="64"/>
        <end position="74"/>
    </location>
</feature>